<comment type="caution">
    <text evidence="8">The sequence shown here is derived from an EMBL/GenBank/DDBJ whole genome shotgun (WGS) entry which is preliminary data.</text>
</comment>
<dbReference type="InterPro" id="IPR004839">
    <property type="entry name" value="Aminotransferase_I/II_large"/>
</dbReference>
<reference evidence="8 11" key="1">
    <citation type="journal article" date="2012" name="J. Bacteriol.">
        <title>Draft Genome Sequence of Turicella otitidis ATCC 51513, Isolated from Middle Ear Fluid from a Child with Otitis Media.</title>
        <authorList>
            <person name="Brinkrolf K."/>
            <person name="Schneider J."/>
            <person name="Knecht M."/>
            <person name="Ruckert C."/>
            <person name="Tauch A."/>
        </authorList>
    </citation>
    <scope>NUCLEOTIDE SEQUENCE [LARGE SCALE GENOMIC DNA]</scope>
    <source>
        <strain evidence="8 11">ATCC 51513</strain>
    </source>
</reference>
<accession>I7KK22</accession>
<comment type="function">
    <text evidence="6">Aminotransferase that catalyzes the conversion of aromatic amino acids and 2-oxoglutarate into corresponding aromatic oxo acids and L-glutamate.</text>
</comment>
<comment type="subunit">
    <text evidence="2 6">Homodimer.</text>
</comment>
<dbReference type="InterPro" id="IPR050106">
    <property type="entry name" value="HistidinolP_aminotransfase"/>
</dbReference>
<proteinExistence type="inferred from homology"/>
<comment type="cofactor">
    <cofactor evidence="1 6">
        <name>pyridoxal 5'-phosphate</name>
        <dbReference type="ChEBI" id="CHEBI:597326"/>
    </cofactor>
</comment>
<feature type="domain" description="Aminotransferase class I/classII large" evidence="7">
    <location>
        <begin position="34"/>
        <end position="352"/>
    </location>
</feature>
<dbReference type="InterPro" id="IPR015421">
    <property type="entry name" value="PyrdxlP-dep_Trfase_major"/>
</dbReference>
<dbReference type="NCBIfam" id="TIGR01141">
    <property type="entry name" value="hisC"/>
    <property type="match status" value="1"/>
</dbReference>
<comment type="similarity">
    <text evidence="6">Belongs to the class-II pyridoxal-phosphate-dependent aminotransferase family.</text>
</comment>
<keyword evidence="10" id="KW-1185">Reference proteome</keyword>
<keyword evidence="5 6" id="KW-0663">Pyridoxal phosphate</keyword>
<dbReference type="EMBL" id="AHAE01000078">
    <property type="protein sequence ID" value="EJZ81407.1"/>
    <property type="molecule type" value="Genomic_DNA"/>
</dbReference>
<evidence type="ECO:0000313" key="9">
    <source>
        <dbReference type="EMBL" id="EJZ81407.1"/>
    </source>
</evidence>
<evidence type="ECO:0000313" key="10">
    <source>
        <dbReference type="Proteomes" id="UP000006078"/>
    </source>
</evidence>
<gene>
    <name evidence="6 8" type="primary">pat</name>
    <name evidence="8" type="ORF">BN46_1329</name>
    <name evidence="9" type="ORF">HMPREF9719_01678</name>
</gene>
<dbReference type="STRING" id="29321.AAV33_08220"/>
<organism evidence="8 11">
    <name type="scientific">Corynebacterium otitidis ATCC 51513</name>
    <dbReference type="NCBI Taxonomy" id="883169"/>
    <lineage>
        <taxon>Bacteria</taxon>
        <taxon>Bacillati</taxon>
        <taxon>Actinomycetota</taxon>
        <taxon>Actinomycetes</taxon>
        <taxon>Mycobacteriales</taxon>
        <taxon>Corynebacteriaceae</taxon>
        <taxon>Corynebacterium</taxon>
    </lineage>
</organism>
<dbReference type="InterPro" id="IPR001917">
    <property type="entry name" value="Aminotrans_II_pyridoxalP_BS"/>
</dbReference>
<dbReference type="HOGENOM" id="CLU_017584_3_3_11"/>
<evidence type="ECO:0000256" key="6">
    <source>
        <dbReference type="HAMAP-Rule" id="MF_01513"/>
    </source>
</evidence>
<evidence type="ECO:0000256" key="3">
    <source>
        <dbReference type="ARBA" id="ARBA00022576"/>
    </source>
</evidence>
<dbReference type="InterPro" id="IPR005861">
    <property type="entry name" value="HisP_aminotrans"/>
</dbReference>
<dbReference type="Gene3D" id="3.90.1150.10">
    <property type="entry name" value="Aspartate Aminotransferase, domain 1"/>
    <property type="match status" value="1"/>
</dbReference>
<name>I7KK22_9CORY</name>
<dbReference type="PROSITE" id="PS00599">
    <property type="entry name" value="AA_TRANSFER_CLASS_2"/>
    <property type="match status" value="1"/>
</dbReference>
<dbReference type="HAMAP" id="MF_01023">
    <property type="entry name" value="HisC_aminotrans_2"/>
    <property type="match status" value="1"/>
</dbReference>
<dbReference type="InterPro" id="IPR015422">
    <property type="entry name" value="PyrdxlP-dep_Trfase_small"/>
</dbReference>
<dbReference type="GO" id="GO:0008793">
    <property type="term" value="F:aromatic-amino-acid transaminase activity"/>
    <property type="evidence" value="ECO:0007669"/>
    <property type="project" value="UniProtKB-UniRule"/>
</dbReference>
<dbReference type="SUPFAM" id="SSF53383">
    <property type="entry name" value="PLP-dependent transferases"/>
    <property type="match status" value="1"/>
</dbReference>
<dbReference type="EMBL" id="CAJZ01000195">
    <property type="protein sequence ID" value="CCI84050.1"/>
    <property type="molecule type" value="Genomic_DNA"/>
</dbReference>
<evidence type="ECO:0000256" key="4">
    <source>
        <dbReference type="ARBA" id="ARBA00022679"/>
    </source>
</evidence>
<dbReference type="EC" id="2.6.1.57" evidence="6"/>
<dbReference type="GO" id="GO:0030170">
    <property type="term" value="F:pyridoxal phosphate binding"/>
    <property type="evidence" value="ECO:0007669"/>
    <property type="project" value="UniProtKB-UniRule"/>
</dbReference>
<dbReference type="InterPro" id="IPR015424">
    <property type="entry name" value="PyrdxlP-dep_Trfase"/>
</dbReference>
<dbReference type="GO" id="GO:0004400">
    <property type="term" value="F:histidinol-phosphate transaminase activity"/>
    <property type="evidence" value="ECO:0007669"/>
    <property type="project" value="InterPro"/>
</dbReference>
<dbReference type="Proteomes" id="UP000011016">
    <property type="component" value="Unassembled WGS sequence"/>
</dbReference>
<dbReference type="PANTHER" id="PTHR43643">
    <property type="entry name" value="HISTIDINOL-PHOSPHATE AMINOTRANSFERASE 2"/>
    <property type="match status" value="1"/>
</dbReference>
<dbReference type="PANTHER" id="PTHR43643:SF3">
    <property type="entry name" value="HISTIDINOL-PHOSPHATE AMINOTRANSFERASE"/>
    <property type="match status" value="1"/>
</dbReference>
<comment type="catalytic activity">
    <reaction evidence="6">
        <text>an aromatic L-alpha-amino acid + 2-oxoglutarate = an aromatic oxo-acid + L-glutamate</text>
        <dbReference type="Rhea" id="RHEA:17533"/>
        <dbReference type="ChEBI" id="CHEBI:16810"/>
        <dbReference type="ChEBI" id="CHEBI:29985"/>
        <dbReference type="ChEBI" id="CHEBI:73309"/>
        <dbReference type="ChEBI" id="CHEBI:84824"/>
        <dbReference type="EC" id="2.6.1.57"/>
    </reaction>
</comment>
<dbReference type="NCBIfam" id="NF002878">
    <property type="entry name" value="PRK03321.1"/>
    <property type="match status" value="1"/>
</dbReference>
<dbReference type="HAMAP" id="MF_01513">
    <property type="entry name" value="Phe_aminotrans_2"/>
    <property type="match status" value="1"/>
</dbReference>
<reference evidence="9 10" key="2">
    <citation type="submission" date="2012-08" db="EMBL/GenBank/DDBJ databases">
        <title>The Genome Sequence of Turicella otitidis ATCC 51513.</title>
        <authorList>
            <consortium name="The Broad Institute Genome Sequencing Platform"/>
            <person name="Earl A."/>
            <person name="Ward D."/>
            <person name="Feldgarden M."/>
            <person name="Gevers D."/>
            <person name="Huys G."/>
            <person name="Walker B."/>
            <person name="Young S.K."/>
            <person name="Zeng Q."/>
            <person name="Gargeya S."/>
            <person name="Fitzgerald M."/>
            <person name="Haas B."/>
            <person name="Abouelleil A."/>
            <person name="Alvarado L."/>
            <person name="Arachchi H.M."/>
            <person name="Berlin A.M."/>
            <person name="Chapman S.B."/>
            <person name="Goldberg J."/>
            <person name="Griggs A."/>
            <person name="Gujja S."/>
            <person name="Hansen M."/>
            <person name="Howarth C."/>
            <person name="Imamovic A."/>
            <person name="Larimer J."/>
            <person name="McCowen C."/>
            <person name="Montmayeur A."/>
            <person name="Murphy C."/>
            <person name="Neiman D."/>
            <person name="Pearson M."/>
            <person name="Priest M."/>
            <person name="Roberts A."/>
            <person name="Saif S."/>
            <person name="Shea T."/>
            <person name="Sisk P."/>
            <person name="Sykes S."/>
            <person name="Wortman J."/>
            <person name="Nusbaum C."/>
            <person name="Birren B."/>
        </authorList>
    </citation>
    <scope>NUCLEOTIDE SEQUENCE [LARGE SCALE GENOMIC DNA]</scope>
    <source>
        <strain evidence="9 10">ATCC 51513</strain>
    </source>
</reference>
<sequence>MGRPSRHVDSIVMLREDLDAIPAYVPGAHLPEAVALSSNESPLPPLPAVRDAIAGLAGAANRYPDMGAADLKAALGRHLDLPAARVAVGCGSSALLHQLIQATCRPGDEVVFAWRSFEAYPILARAVGARPVEVPLDGEHRHDLPAMADAIGEDTSLVIVCNPNNPTGTTISAHEFEDFLARVPESVTVALDEAYAEFDLSDASPSARRLIDSHPNLVGLRTFSKAYGLAGLRVGYAFGSEEIVAALDKVAIPFGVNALAQAAAPMALAEQDELRDRVSLIAAERERLAAELGAVASQANFVWLPASDLAPLEPAEIAERLAGRGVLVRAFPEGVRVTVGTREENDALLSALRAVRGGA</sequence>
<evidence type="ECO:0000256" key="1">
    <source>
        <dbReference type="ARBA" id="ARBA00001933"/>
    </source>
</evidence>
<dbReference type="AlphaFoldDB" id="I7KK22"/>
<evidence type="ECO:0000256" key="5">
    <source>
        <dbReference type="ARBA" id="ARBA00022898"/>
    </source>
</evidence>
<keyword evidence="3 6" id="KW-0032">Aminotransferase</keyword>
<dbReference type="CDD" id="cd00609">
    <property type="entry name" value="AAT_like"/>
    <property type="match status" value="1"/>
</dbReference>
<dbReference type="Proteomes" id="UP000006078">
    <property type="component" value="Unassembled WGS sequence"/>
</dbReference>
<protein>
    <recommendedName>
        <fullName evidence="6">Aromatic amino acid aminotransferase</fullName>
        <shortName evidence="6">ArAT</shortName>
        <ecNumber evidence="6">2.6.1.57</ecNumber>
    </recommendedName>
</protein>
<evidence type="ECO:0000256" key="2">
    <source>
        <dbReference type="ARBA" id="ARBA00011738"/>
    </source>
</evidence>
<dbReference type="eggNOG" id="COG0079">
    <property type="taxonomic scope" value="Bacteria"/>
</dbReference>
<evidence type="ECO:0000313" key="8">
    <source>
        <dbReference type="EMBL" id="CCI84050.1"/>
    </source>
</evidence>
<dbReference type="GO" id="GO:0000105">
    <property type="term" value="P:L-histidine biosynthetic process"/>
    <property type="evidence" value="ECO:0007669"/>
    <property type="project" value="InterPro"/>
</dbReference>
<dbReference type="PATRIC" id="fig|883169.3.peg.1616"/>
<evidence type="ECO:0000259" key="7">
    <source>
        <dbReference type="Pfam" id="PF00155"/>
    </source>
</evidence>
<dbReference type="Gene3D" id="3.40.640.10">
    <property type="entry name" value="Type I PLP-dependent aspartate aminotransferase-like (Major domain)"/>
    <property type="match status" value="1"/>
</dbReference>
<dbReference type="Pfam" id="PF00155">
    <property type="entry name" value="Aminotran_1_2"/>
    <property type="match status" value="1"/>
</dbReference>
<dbReference type="InterPro" id="IPR024892">
    <property type="entry name" value="ArAT"/>
</dbReference>
<feature type="modified residue" description="N6-(pyridoxal phosphate)lysine" evidence="6">
    <location>
        <position position="225"/>
    </location>
</feature>
<keyword evidence="4 6" id="KW-0808">Transferase</keyword>
<evidence type="ECO:0000313" key="11">
    <source>
        <dbReference type="Proteomes" id="UP000011016"/>
    </source>
</evidence>
<dbReference type="OrthoDB" id="9809616at2"/>